<dbReference type="AlphaFoldDB" id="A0A5B0KZA3"/>
<dbReference type="Proteomes" id="UP000325333">
    <property type="component" value="Unassembled WGS sequence"/>
</dbReference>
<name>A0A5B0KZA3_9PROT</name>
<evidence type="ECO:0000256" key="1">
    <source>
        <dbReference type="SAM" id="MobiDB-lite"/>
    </source>
</evidence>
<proteinExistence type="predicted"/>
<dbReference type="GO" id="GO:0003677">
    <property type="term" value="F:DNA binding"/>
    <property type="evidence" value="ECO:0007669"/>
    <property type="project" value="InterPro"/>
</dbReference>
<evidence type="ECO:0000313" key="3">
    <source>
        <dbReference type="EMBL" id="KAA1057186.1"/>
    </source>
</evidence>
<dbReference type="SMART" id="SM00530">
    <property type="entry name" value="HTH_XRE"/>
    <property type="match status" value="1"/>
</dbReference>
<dbReference type="InterPro" id="IPR001387">
    <property type="entry name" value="Cro/C1-type_HTH"/>
</dbReference>
<sequence length="214" mass="23209">MIREPLLDAQIDVNGAGSAGADARKEPAVVHGDGSNSSLRQAGNLGVSTGELEELGAVIHGRILRYAYRIVNGTDTAFYRGSRAGIIPHMSKPLSERIEARLREIGLKANAASLLAGGSRDLIRNIQRGRSRVPTGDNLLGLSRVLQVPPEFFSEDFDENTPLPAPQKLPPAFNEKYAQAIADLEEITDMERESFLEELQALARAARARKKRGG</sequence>
<reference evidence="3 4" key="1">
    <citation type="submission" date="2019-07" db="EMBL/GenBank/DDBJ databases">
        <title>Genome sequencing of the stress-tolerant strain Azospirillum brasilense Az19.</title>
        <authorList>
            <person name="Maroniche G.A."/>
            <person name="Garcia J.E."/>
            <person name="Pagnussat L."/>
            <person name="Amenta M."/>
            <person name="Creus C.M."/>
        </authorList>
    </citation>
    <scope>NUCLEOTIDE SEQUENCE [LARGE SCALE GENOMIC DNA]</scope>
    <source>
        <strain evidence="3 4">Az19</strain>
    </source>
</reference>
<dbReference type="InterPro" id="IPR010982">
    <property type="entry name" value="Lambda_DNA-bd_dom_sf"/>
</dbReference>
<evidence type="ECO:0000313" key="4">
    <source>
        <dbReference type="Proteomes" id="UP000325333"/>
    </source>
</evidence>
<organism evidence="3 4">
    <name type="scientific">Azospirillum argentinense</name>
    <dbReference type="NCBI Taxonomy" id="2970906"/>
    <lineage>
        <taxon>Bacteria</taxon>
        <taxon>Pseudomonadati</taxon>
        <taxon>Pseudomonadota</taxon>
        <taxon>Alphaproteobacteria</taxon>
        <taxon>Rhodospirillales</taxon>
        <taxon>Azospirillaceae</taxon>
        <taxon>Azospirillum</taxon>
    </lineage>
</organism>
<feature type="domain" description="HTH cro/C1-type" evidence="2">
    <location>
        <begin position="97"/>
        <end position="153"/>
    </location>
</feature>
<evidence type="ECO:0000259" key="2">
    <source>
        <dbReference type="SMART" id="SM00530"/>
    </source>
</evidence>
<gene>
    <name evidence="3" type="ORF">FH063_001354</name>
</gene>
<dbReference type="Gene3D" id="1.10.260.40">
    <property type="entry name" value="lambda repressor-like DNA-binding domains"/>
    <property type="match status" value="1"/>
</dbReference>
<protein>
    <recommendedName>
        <fullName evidence="2">HTH cro/C1-type domain-containing protein</fullName>
    </recommendedName>
</protein>
<dbReference type="CDD" id="cd00093">
    <property type="entry name" value="HTH_XRE"/>
    <property type="match status" value="1"/>
</dbReference>
<feature type="region of interest" description="Disordered" evidence="1">
    <location>
        <begin position="17"/>
        <end position="37"/>
    </location>
</feature>
<accession>A0A5B0KZA3</accession>
<comment type="caution">
    <text evidence="3">The sequence shown here is derived from an EMBL/GenBank/DDBJ whole genome shotgun (WGS) entry which is preliminary data.</text>
</comment>
<dbReference type="SUPFAM" id="SSF47413">
    <property type="entry name" value="lambda repressor-like DNA-binding domains"/>
    <property type="match status" value="1"/>
</dbReference>
<dbReference type="EMBL" id="VEWN01000002">
    <property type="protein sequence ID" value="KAA1057186.1"/>
    <property type="molecule type" value="Genomic_DNA"/>
</dbReference>